<dbReference type="GO" id="GO:0005524">
    <property type="term" value="F:ATP binding"/>
    <property type="evidence" value="ECO:0007669"/>
    <property type="project" value="UniProtKB-KW"/>
</dbReference>
<reference evidence="11 12" key="1">
    <citation type="submission" date="2016-11" db="EMBL/GenBank/DDBJ databases">
        <authorList>
            <person name="Jaros S."/>
            <person name="Januszkiewicz K."/>
            <person name="Wedrychowicz H."/>
        </authorList>
    </citation>
    <scope>NUCLEOTIDE SEQUENCE [LARGE SCALE GENOMIC DNA]</scope>
    <source>
        <strain evidence="11 12">DSM 19980</strain>
    </source>
</reference>
<evidence type="ECO:0000256" key="4">
    <source>
        <dbReference type="ARBA" id="ARBA00022723"/>
    </source>
</evidence>
<dbReference type="SUPFAM" id="SSF53067">
    <property type="entry name" value="Actin-like ATPase domain"/>
    <property type="match status" value="2"/>
</dbReference>
<evidence type="ECO:0000256" key="8">
    <source>
        <dbReference type="ARBA" id="ARBA00022842"/>
    </source>
</evidence>
<evidence type="ECO:0000256" key="1">
    <source>
        <dbReference type="ARBA" id="ARBA00008748"/>
    </source>
</evidence>
<feature type="active site" description="Proton donor/acceptor" evidence="9">
    <location>
        <position position="149"/>
    </location>
</feature>
<dbReference type="NCBIfam" id="TIGR00016">
    <property type="entry name" value="ackA"/>
    <property type="match status" value="1"/>
</dbReference>
<dbReference type="PROSITE" id="PS01076">
    <property type="entry name" value="ACETATE_KINASE_2"/>
    <property type="match status" value="1"/>
</dbReference>
<comment type="similarity">
    <text evidence="1 9 10">Belongs to the acetokinase family.</text>
</comment>
<organism evidence="11 12">
    <name type="scientific">Modicisalibacter ilicicola DSM 19980</name>
    <dbReference type="NCBI Taxonomy" id="1121942"/>
    <lineage>
        <taxon>Bacteria</taxon>
        <taxon>Pseudomonadati</taxon>
        <taxon>Pseudomonadota</taxon>
        <taxon>Gammaproteobacteria</taxon>
        <taxon>Oceanospirillales</taxon>
        <taxon>Halomonadaceae</taxon>
        <taxon>Modicisalibacter</taxon>
    </lineage>
</organism>
<dbReference type="PIRSF" id="PIRSF000722">
    <property type="entry name" value="Acetate_prop_kin"/>
    <property type="match status" value="1"/>
</dbReference>
<keyword evidence="2 9" id="KW-0963">Cytoplasm</keyword>
<keyword evidence="5 9" id="KW-0547">Nucleotide-binding</keyword>
<dbReference type="HAMAP" id="MF_00020">
    <property type="entry name" value="Acetate_kinase"/>
    <property type="match status" value="1"/>
</dbReference>
<sequence>MSTTPAILVVNCGSSSLKFAVFGLANGLNRQWWGAASGIGTEQGRLRVMDTRGQVLVNSDVRLEGHAAAIARLDEILRQQGEGLALVGIGHRVVHGGPDCDCSQRIDDALLRRLETLIPLAPLHLPHNLAGITAMRVHFPDVPQLACFDTVFHHGLPEVARHTGLPREYEAQGVRRYGFHGLSYEFIVEDLVRRHGPAALYERLIVAHLGNGASLAAIRGGHSVETTMGFSALGGMPMGTRSGDLDPGILLYLGGQQGLDPQALQTLLYRRSGLLGLSGVSADMRELIARRNDIPEAAQAIDFFCHRARHFIGALSAALGGLDRLVFTGGIGANAPSVRAQICDGLAYLGVTLDPQRNREPEPLISTADGPVQVEAVTTDEELMIATHVQRLYGDRREDT</sequence>
<feature type="binding site" evidence="9">
    <location>
        <position position="18"/>
    </location>
    <ligand>
        <name>ATP</name>
        <dbReference type="ChEBI" id="CHEBI:30616"/>
    </ligand>
</feature>
<keyword evidence="12" id="KW-1185">Reference proteome</keyword>
<comment type="caution">
    <text evidence="9">Lacks conserved residue(s) required for the propagation of feature annotation.</text>
</comment>
<keyword evidence="6 9" id="KW-0418">Kinase</keyword>
<dbReference type="AlphaFoldDB" id="A0A1M5DK07"/>
<accession>A0A1M5DK07</accession>
<evidence type="ECO:0000256" key="6">
    <source>
        <dbReference type="ARBA" id="ARBA00022777"/>
    </source>
</evidence>
<feature type="site" description="Transition state stabilizer" evidence="9">
    <location>
        <position position="241"/>
    </location>
</feature>
<dbReference type="RefSeq" id="WP_072824760.1">
    <property type="nucleotide sequence ID" value="NZ_FQUJ01000018.1"/>
</dbReference>
<keyword evidence="7 9" id="KW-0067">ATP-binding</keyword>
<dbReference type="GO" id="GO:0005829">
    <property type="term" value="C:cytosol"/>
    <property type="evidence" value="ECO:0007669"/>
    <property type="project" value="TreeGrafter"/>
</dbReference>
<comment type="subunit">
    <text evidence="9">Homodimer.</text>
</comment>
<dbReference type="GO" id="GO:0008776">
    <property type="term" value="F:acetate kinase activity"/>
    <property type="evidence" value="ECO:0007669"/>
    <property type="project" value="UniProtKB-UniRule"/>
</dbReference>
<dbReference type="EC" id="2.7.2.1" evidence="9"/>
<evidence type="ECO:0000256" key="9">
    <source>
        <dbReference type="HAMAP-Rule" id="MF_00020"/>
    </source>
</evidence>
<dbReference type="OrthoDB" id="9802453at2"/>
<comment type="subcellular location">
    <subcellularLocation>
        <location evidence="9">Cytoplasm</location>
    </subcellularLocation>
</comment>
<dbReference type="PRINTS" id="PR00471">
    <property type="entry name" value="ACETATEKNASE"/>
</dbReference>
<dbReference type="InterPro" id="IPR000890">
    <property type="entry name" value="Aliphatic_acid_kin_short-chain"/>
</dbReference>
<keyword evidence="3 9" id="KW-0808">Transferase</keyword>
<keyword evidence="4 9" id="KW-0479">Metal-binding</keyword>
<evidence type="ECO:0000256" key="3">
    <source>
        <dbReference type="ARBA" id="ARBA00022679"/>
    </source>
</evidence>
<feature type="binding site" evidence="9">
    <location>
        <position position="11"/>
    </location>
    <ligand>
        <name>Mg(2+)</name>
        <dbReference type="ChEBI" id="CHEBI:18420"/>
    </ligand>
</feature>
<dbReference type="GO" id="GO:0000287">
    <property type="term" value="F:magnesium ion binding"/>
    <property type="evidence" value="ECO:0007669"/>
    <property type="project" value="UniProtKB-UniRule"/>
</dbReference>
<dbReference type="PANTHER" id="PTHR21060">
    <property type="entry name" value="ACETATE KINASE"/>
    <property type="match status" value="1"/>
</dbReference>
<evidence type="ECO:0000256" key="2">
    <source>
        <dbReference type="ARBA" id="ARBA00022490"/>
    </source>
</evidence>
<protein>
    <recommendedName>
        <fullName evidence="9">Acetate kinase</fullName>
        <ecNumber evidence="9">2.7.2.1</ecNumber>
    </recommendedName>
    <alternativeName>
        <fullName evidence="9">Acetokinase</fullName>
    </alternativeName>
</protein>
<dbReference type="PROSITE" id="PS01075">
    <property type="entry name" value="ACETATE_KINASE_1"/>
    <property type="match status" value="1"/>
</dbReference>
<comment type="cofactor">
    <cofactor evidence="9">
        <name>Mg(2+)</name>
        <dbReference type="ChEBI" id="CHEBI:18420"/>
    </cofactor>
    <cofactor evidence="9">
        <name>Mn(2+)</name>
        <dbReference type="ChEBI" id="CHEBI:29035"/>
    </cofactor>
    <text evidence="9">Mg(2+). Can also accept Mn(2+).</text>
</comment>
<feature type="binding site" evidence="9">
    <location>
        <position position="92"/>
    </location>
    <ligand>
        <name>substrate</name>
    </ligand>
</feature>
<feature type="binding site" evidence="9">
    <location>
        <position position="381"/>
    </location>
    <ligand>
        <name>Mg(2+)</name>
        <dbReference type="ChEBI" id="CHEBI:18420"/>
    </ligand>
</feature>
<keyword evidence="8 9" id="KW-0460">Magnesium</keyword>
<evidence type="ECO:0000313" key="12">
    <source>
        <dbReference type="Proteomes" id="UP000184346"/>
    </source>
</evidence>
<comment type="function">
    <text evidence="9">Catalyzes the formation of acetyl phosphate from acetate and ATP. Can also catalyze the reverse reaction.</text>
</comment>
<dbReference type="Proteomes" id="UP000184346">
    <property type="component" value="Unassembled WGS sequence"/>
</dbReference>
<dbReference type="Pfam" id="PF00871">
    <property type="entry name" value="Acetate_kinase"/>
    <property type="match status" value="1"/>
</dbReference>
<dbReference type="InterPro" id="IPR023865">
    <property type="entry name" value="Aliphatic_acid_kinase_CS"/>
</dbReference>
<dbReference type="InterPro" id="IPR043129">
    <property type="entry name" value="ATPase_NBD"/>
</dbReference>
<proteinExistence type="inferred from homology"/>
<evidence type="ECO:0000256" key="5">
    <source>
        <dbReference type="ARBA" id="ARBA00022741"/>
    </source>
</evidence>
<dbReference type="InterPro" id="IPR004372">
    <property type="entry name" value="Ac/propionate_kinase"/>
</dbReference>
<evidence type="ECO:0000256" key="7">
    <source>
        <dbReference type="ARBA" id="ARBA00022840"/>
    </source>
</evidence>
<feature type="binding site" evidence="9">
    <location>
        <begin position="283"/>
        <end position="285"/>
    </location>
    <ligand>
        <name>ATP</name>
        <dbReference type="ChEBI" id="CHEBI:30616"/>
    </ligand>
</feature>
<dbReference type="GO" id="GO:0006085">
    <property type="term" value="P:acetyl-CoA biosynthetic process"/>
    <property type="evidence" value="ECO:0007669"/>
    <property type="project" value="UniProtKB-UniRule"/>
</dbReference>
<dbReference type="STRING" id="1121942.SAMN02745148_03247"/>
<comment type="catalytic activity">
    <reaction evidence="9">
        <text>acetate + ATP = acetyl phosphate + ADP</text>
        <dbReference type="Rhea" id="RHEA:11352"/>
        <dbReference type="ChEBI" id="CHEBI:22191"/>
        <dbReference type="ChEBI" id="CHEBI:30089"/>
        <dbReference type="ChEBI" id="CHEBI:30616"/>
        <dbReference type="ChEBI" id="CHEBI:456216"/>
        <dbReference type="EC" id="2.7.2.1"/>
    </reaction>
</comment>
<dbReference type="UniPathway" id="UPA00340">
    <property type="reaction ID" value="UER00458"/>
</dbReference>
<name>A0A1M5DK07_9GAMM</name>
<evidence type="ECO:0000256" key="10">
    <source>
        <dbReference type="RuleBase" id="RU003835"/>
    </source>
</evidence>
<gene>
    <name evidence="9" type="primary">ackA</name>
    <name evidence="11" type="ORF">SAMN02745148_03247</name>
</gene>
<dbReference type="Gene3D" id="3.30.420.40">
    <property type="match status" value="2"/>
</dbReference>
<dbReference type="PANTHER" id="PTHR21060:SF21">
    <property type="entry name" value="ACETATE KINASE"/>
    <property type="match status" value="1"/>
</dbReference>
<feature type="site" description="Transition state stabilizer" evidence="9">
    <location>
        <position position="180"/>
    </location>
</feature>
<dbReference type="EMBL" id="FQUJ01000018">
    <property type="protein sequence ID" value="SHF67307.1"/>
    <property type="molecule type" value="Genomic_DNA"/>
</dbReference>
<feature type="binding site" evidence="9">
    <location>
        <begin position="208"/>
        <end position="212"/>
    </location>
    <ligand>
        <name>ATP</name>
        <dbReference type="ChEBI" id="CHEBI:30616"/>
    </ligand>
</feature>
<dbReference type="GO" id="GO:0006083">
    <property type="term" value="P:acetate metabolic process"/>
    <property type="evidence" value="ECO:0007669"/>
    <property type="project" value="TreeGrafter"/>
</dbReference>
<evidence type="ECO:0000313" key="11">
    <source>
        <dbReference type="EMBL" id="SHF67307.1"/>
    </source>
</evidence>
<comment type="pathway">
    <text evidence="9">Metabolic intermediate biosynthesis; acetyl-CoA biosynthesis; acetyl-CoA from acetate: step 1/2.</text>
</comment>